<feature type="non-terminal residue" evidence="1">
    <location>
        <position position="1"/>
    </location>
</feature>
<name>A0A8S3HHH9_9BILA</name>
<sequence>ESRCRFYLPILSEYYSYENGLETHTSFIENDDINRLFYRRKSDSSATANLIRILEKHAHGDCLYLNWKVNPFRHFMKHLLAVIYPENVGDEVTSITENQMNIQDLYLTINEESDFMIHGYCRWINEKGNIFTGIANERVSTINFVLPLTRQVFIC</sequence>
<evidence type="ECO:0000313" key="1">
    <source>
        <dbReference type="EMBL" id="CAF5183864.1"/>
    </source>
</evidence>
<evidence type="ECO:0000313" key="2">
    <source>
        <dbReference type="Proteomes" id="UP000676336"/>
    </source>
</evidence>
<proteinExistence type="predicted"/>
<dbReference type="EMBL" id="CAJOBI010320215">
    <property type="protein sequence ID" value="CAF5183864.1"/>
    <property type="molecule type" value="Genomic_DNA"/>
</dbReference>
<comment type="caution">
    <text evidence="1">The sequence shown here is derived from an EMBL/GenBank/DDBJ whole genome shotgun (WGS) entry which is preliminary data.</text>
</comment>
<reference evidence="1" key="1">
    <citation type="submission" date="2021-02" db="EMBL/GenBank/DDBJ databases">
        <authorList>
            <person name="Nowell W R."/>
        </authorList>
    </citation>
    <scope>NUCLEOTIDE SEQUENCE</scope>
</reference>
<dbReference type="AlphaFoldDB" id="A0A8S3HHH9"/>
<accession>A0A8S3HHH9</accession>
<protein>
    <submittedName>
        <fullName evidence="1">Uncharacterized protein</fullName>
    </submittedName>
</protein>
<dbReference type="Proteomes" id="UP000676336">
    <property type="component" value="Unassembled WGS sequence"/>
</dbReference>
<organism evidence="1 2">
    <name type="scientific">Rotaria magnacalcarata</name>
    <dbReference type="NCBI Taxonomy" id="392030"/>
    <lineage>
        <taxon>Eukaryota</taxon>
        <taxon>Metazoa</taxon>
        <taxon>Spiralia</taxon>
        <taxon>Gnathifera</taxon>
        <taxon>Rotifera</taxon>
        <taxon>Eurotatoria</taxon>
        <taxon>Bdelloidea</taxon>
        <taxon>Philodinida</taxon>
        <taxon>Philodinidae</taxon>
        <taxon>Rotaria</taxon>
    </lineage>
</organism>
<gene>
    <name evidence="1" type="ORF">SMN809_LOCUS69794</name>
</gene>